<dbReference type="EMBL" id="WJNG01000005">
    <property type="protein sequence ID" value="MRH42456.1"/>
    <property type="molecule type" value="Genomic_DNA"/>
</dbReference>
<comment type="subcellular location">
    <subcellularLocation>
        <location evidence="1">Membrane</location>
        <topology evidence="1">Multi-pass membrane protein</topology>
    </subcellularLocation>
</comment>
<keyword evidence="3 5" id="KW-1133">Transmembrane helix</keyword>
<evidence type="ECO:0000313" key="7">
    <source>
        <dbReference type="Proteomes" id="UP000799092"/>
    </source>
</evidence>
<organism evidence="6 7">
    <name type="scientific">Aquibacillus halophilus</name>
    <dbReference type="NCBI Taxonomy" id="930132"/>
    <lineage>
        <taxon>Bacteria</taxon>
        <taxon>Bacillati</taxon>
        <taxon>Bacillota</taxon>
        <taxon>Bacilli</taxon>
        <taxon>Bacillales</taxon>
        <taxon>Bacillaceae</taxon>
        <taxon>Aquibacillus</taxon>
    </lineage>
</organism>
<protein>
    <recommendedName>
        <fullName evidence="8">Isoprenylcysteine carboxyl methyltransferase</fullName>
    </recommendedName>
</protein>
<evidence type="ECO:0000256" key="2">
    <source>
        <dbReference type="ARBA" id="ARBA00022692"/>
    </source>
</evidence>
<dbReference type="PANTHER" id="PTHR43847">
    <property type="entry name" value="BLL3993 PROTEIN"/>
    <property type="match status" value="1"/>
</dbReference>
<name>A0A6A8DD49_9BACI</name>
<dbReference type="Proteomes" id="UP000799092">
    <property type="component" value="Unassembled WGS sequence"/>
</dbReference>
<dbReference type="Pfam" id="PF04140">
    <property type="entry name" value="ICMT"/>
    <property type="match status" value="1"/>
</dbReference>
<proteinExistence type="predicted"/>
<dbReference type="Gene3D" id="1.20.120.1630">
    <property type="match status" value="1"/>
</dbReference>
<evidence type="ECO:0000256" key="4">
    <source>
        <dbReference type="ARBA" id="ARBA00023136"/>
    </source>
</evidence>
<keyword evidence="4 5" id="KW-0472">Membrane</keyword>
<evidence type="ECO:0000256" key="3">
    <source>
        <dbReference type="ARBA" id="ARBA00022989"/>
    </source>
</evidence>
<dbReference type="InterPro" id="IPR007269">
    <property type="entry name" value="ICMT_MeTrfase"/>
</dbReference>
<evidence type="ECO:0000256" key="1">
    <source>
        <dbReference type="ARBA" id="ARBA00004141"/>
    </source>
</evidence>
<evidence type="ECO:0000256" key="5">
    <source>
        <dbReference type="SAM" id="Phobius"/>
    </source>
</evidence>
<feature type="transmembrane region" description="Helical" evidence="5">
    <location>
        <begin position="73"/>
        <end position="96"/>
    </location>
</feature>
<dbReference type="AlphaFoldDB" id="A0A6A8DD49"/>
<accession>A0A6A8DD49</accession>
<dbReference type="GO" id="GO:0016020">
    <property type="term" value="C:membrane"/>
    <property type="evidence" value="ECO:0007669"/>
    <property type="project" value="UniProtKB-SubCell"/>
</dbReference>
<dbReference type="OrthoDB" id="7203053at2"/>
<dbReference type="GO" id="GO:0004671">
    <property type="term" value="F:protein C-terminal S-isoprenylcysteine carboxyl O-methyltransferase activity"/>
    <property type="evidence" value="ECO:0007669"/>
    <property type="project" value="InterPro"/>
</dbReference>
<sequence length="172" mass="20300">MTIGLWIIFLFLIFQRLVELVIARSNEKWMIQRGAIETGESHYKWFVITHCFFFVFILFEVFINSEKIALSPLLFIIFLSTQIFRVWCIASLGRYWNTKIIVLPGANLIRKGPYSFLKHPNYLIVGIELFVIPLMFQAYITSILFPILHLLLLYIRIPKEEQALLELNTNNE</sequence>
<dbReference type="RefSeq" id="WP_153736102.1">
    <property type="nucleotide sequence ID" value="NZ_WJNG01000005.1"/>
</dbReference>
<reference evidence="6" key="1">
    <citation type="submission" date="2019-11" db="EMBL/GenBank/DDBJ databases">
        <authorList>
            <person name="Li J."/>
        </authorList>
    </citation>
    <scope>NUCLEOTIDE SEQUENCE</scope>
    <source>
        <strain evidence="6">B6B</strain>
    </source>
</reference>
<dbReference type="InterPro" id="IPR052527">
    <property type="entry name" value="Metal_cation-efflux_comp"/>
</dbReference>
<dbReference type="PANTHER" id="PTHR43847:SF1">
    <property type="entry name" value="BLL3993 PROTEIN"/>
    <property type="match status" value="1"/>
</dbReference>
<feature type="transmembrane region" description="Helical" evidence="5">
    <location>
        <begin position="42"/>
        <end position="61"/>
    </location>
</feature>
<keyword evidence="2 5" id="KW-0812">Transmembrane</keyword>
<comment type="caution">
    <text evidence="6">The sequence shown here is derived from an EMBL/GenBank/DDBJ whole genome shotgun (WGS) entry which is preliminary data.</text>
</comment>
<evidence type="ECO:0008006" key="8">
    <source>
        <dbReference type="Google" id="ProtNLM"/>
    </source>
</evidence>
<keyword evidence="7" id="KW-1185">Reference proteome</keyword>
<gene>
    <name evidence="6" type="ORF">GH741_07135</name>
</gene>
<evidence type="ECO:0000313" key="6">
    <source>
        <dbReference type="EMBL" id="MRH42456.1"/>
    </source>
</evidence>
<feature type="transmembrane region" description="Helical" evidence="5">
    <location>
        <begin position="122"/>
        <end position="155"/>
    </location>
</feature>